<protein>
    <recommendedName>
        <fullName evidence="6">mRNA interferase PemK</fullName>
    </recommendedName>
</protein>
<dbReference type="GO" id="GO:0003677">
    <property type="term" value="F:DNA binding"/>
    <property type="evidence" value="ECO:0007669"/>
    <property type="project" value="InterPro"/>
</dbReference>
<evidence type="ECO:0000256" key="2">
    <source>
        <dbReference type="ARBA" id="ARBA00022649"/>
    </source>
</evidence>
<keyword evidence="5" id="KW-1185">Reference proteome</keyword>
<evidence type="ECO:0000313" key="4">
    <source>
        <dbReference type="EMBL" id="GEK17838.1"/>
    </source>
</evidence>
<dbReference type="InterPro" id="IPR011067">
    <property type="entry name" value="Plasmid_toxin/cell-grow_inhib"/>
</dbReference>
<feature type="region of interest" description="Disordered" evidence="3">
    <location>
        <begin position="13"/>
        <end position="60"/>
    </location>
</feature>
<dbReference type="Proteomes" id="UP000321386">
    <property type="component" value="Unassembled WGS sequence"/>
</dbReference>
<sequence>MLRQAAVSVLDSLTRRRTSAGPATRTVPGTTPGRRGTTVRQPGRTASHASRGPVTAPERVVLPDHTGPVRCEYSPELDGAADPGEIVWTWVPYEEDPTQGKDRPVLVVGWHGPHVLGLMLTSKDHDRDAAREARRGRIWLDIGSGPWDSRRRDSEVRLDRVLSLDPATIRREGAIVDPALFARVTDALAELRGR</sequence>
<comment type="similarity">
    <text evidence="1">Belongs to the PemK/MazF family.</text>
</comment>
<keyword evidence="2" id="KW-1277">Toxin-antitoxin system</keyword>
<dbReference type="Gene3D" id="2.30.30.110">
    <property type="match status" value="1"/>
</dbReference>
<dbReference type="Pfam" id="PF02452">
    <property type="entry name" value="PemK_toxin"/>
    <property type="match status" value="1"/>
</dbReference>
<reference evidence="4 5" key="1">
    <citation type="submission" date="2019-07" db="EMBL/GenBank/DDBJ databases">
        <title>Whole genome shotgun sequence of Cellulomonas persica NBRC 101101.</title>
        <authorList>
            <person name="Hosoyama A."/>
            <person name="Uohara A."/>
            <person name="Ohji S."/>
            <person name="Ichikawa N."/>
        </authorList>
    </citation>
    <scope>NUCLEOTIDE SEQUENCE [LARGE SCALE GENOMIC DNA]</scope>
    <source>
        <strain evidence="4 5">NBRC 101101</strain>
    </source>
</reference>
<proteinExistence type="inferred from homology"/>
<accession>A0A510UT78</accession>
<evidence type="ECO:0008006" key="6">
    <source>
        <dbReference type="Google" id="ProtNLM"/>
    </source>
</evidence>
<comment type="caution">
    <text evidence="4">The sequence shown here is derived from an EMBL/GenBank/DDBJ whole genome shotgun (WGS) entry which is preliminary data.</text>
</comment>
<dbReference type="EMBL" id="BJUA01000006">
    <property type="protein sequence ID" value="GEK17838.1"/>
    <property type="molecule type" value="Genomic_DNA"/>
</dbReference>
<gene>
    <name evidence="4" type="ORF">CPE01_15710</name>
</gene>
<name>A0A510UT78_9CELL</name>
<evidence type="ECO:0000313" key="5">
    <source>
        <dbReference type="Proteomes" id="UP000321386"/>
    </source>
</evidence>
<organism evidence="4 5">
    <name type="scientific">Cellulomonas persica</name>
    <dbReference type="NCBI Taxonomy" id="76861"/>
    <lineage>
        <taxon>Bacteria</taxon>
        <taxon>Bacillati</taxon>
        <taxon>Actinomycetota</taxon>
        <taxon>Actinomycetes</taxon>
        <taxon>Micrococcales</taxon>
        <taxon>Cellulomonadaceae</taxon>
        <taxon>Cellulomonas</taxon>
    </lineage>
</organism>
<evidence type="ECO:0000256" key="3">
    <source>
        <dbReference type="SAM" id="MobiDB-lite"/>
    </source>
</evidence>
<evidence type="ECO:0000256" key="1">
    <source>
        <dbReference type="ARBA" id="ARBA00007521"/>
    </source>
</evidence>
<feature type="compositionally biased region" description="Low complexity" evidence="3">
    <location>
        <begin position="20"/>
        <end position="45"/>
    </location>
</feature>
<dbReference type="SUPFAM" id="SSF50118">
    <property type="entry name" value="Cell growth inhibitor/plasmid maintenance toxic component"/>
    <property type="match status" value="1"/>
</dbReference>
<dbReference type="InterPro" id="IPR003477">
    <property type="entry name" value="PemK-like"/>
</dbReference>
<dbReference type="AlphaFoldDB" id="A0A510UT78"/>